<dbReference type="InterPro" id="IPR015424">
    <property type="entry name" value="PyrdxlP-dep_Trfase"/>
</dbReference>
<dbReference type="FunFam" id="3.40.640.10:FF:000046">
    <property type="entry name" value="Cystathionine gamma-lyase"/>
    <property type="match status" value="1"/>
</dbReference>
<dbReference type="GO" id="GO:0030170">
    <property type="term" value="F:pyridoxal phosphate binding"/>
    <property type="evidence" value="ECO:0007669"/>
    <property type="project" value="InterPro"/>
</dbReference>
<comment type="similarity">
    <text evidence="4">Belongs to the trans-sulfuration enzymes family.</text>
</comment>
<dbReference type="Gene3D" id="3.40.640.10">
    <property type="entry name" value="Type I PLP-dependent aspartate aminotransferase-like (Major domain)"/>
    <property type="match status" value="1"/>
</dbReference>
<dbReference type="EMBL" id="CP036526">
    <property type="protein sequence ID" value="QDT12593.1"/>
    <property type="molecule type" value="Genomic_DNA"/>
</dbReference>
<dbReference type="PANTHER" id="PTHR43379:SF1">
    <property type="entry name" value="CYSTATHIONINE GAMMA-SYNTHASE 1, CHLOROPLASTIC-RELATED"/>
    <property type="match status" value="1"/>
</dbReference>
<accession>A0A517NZQ5</accession>
<evidence type="ECO:0000256" key="1">
    <source>
        <dbReference type="ARBA" id="ARBA00001933"/>
    </source>
</evidence>
<dbReference type="Proteomes" id="UP000319817">
    <property type="component" value="Chromosome"/>
</dbReference>
<evidence type="ECO:0000313" key="6">
    <source>
        <dbReference type="EMBL" id="QDT12593.1"/>
    </source>
</evidence>
<dbReference type="InterPro" id="IPR054542">
    <property type="entry name" value="Cys_met_metab_PP"/>
</dbReference>
<dbReference type="PANTHER" id="PTHR43379">
    <property type="entry name" value="CYSTATHIONINE GAMMA-SYNTHASE"/>
    <property type="match status" value="1"/>
</dbReference>
<organism evidence="6 7">
    <name type="scientific">Stieleria marina</name>
    <dbReference type="NCBI Taxonomy" id="1930275"/>
    <lineage>
        <taxon>Bacteria</taxon>
        <taxon>Pseudomonadati</taxon>
        <taxon>Planctomycetota</taxon>
        <taxon>Planctomycetia</taxon>
        <taxon>Pirellulales</taxon>
        <taxon>Pirellulaceae</taxon>
        <taxon>Stieleria</taxon>
    </lineage>
</organism>
<sequence>MQTDMSIESDANSGSQSSPNSSETNSSAADGSQVVPSPPLTELQPEAGLSTRCVHSGERRQKSEGSITAPIFTASTYTFDSTESLMRFVNGNEQREEYGRYGTPNEKSVEAKLAALEGAEQAILYSSGMAAIVGLLMSKLSSGDEIVFFDQCYHRSREFCTKHLSRFGVVTRQVKTGDFDAMEAAINRNTKMLVSESPTNPHLTAVDLERFAAVGKANEVETLIDATLATPYNIRPVDFGVDYVLHSATKYLGGHNDLMAGVICGRKEQLESVRALRGILGSVNSSHNLYLLERGLKTFELRMQRHNENGQRIAEFLDAHPRVEKVYYPGLKSHPSHEIAASQMRGFGGLITFTIKDADWKQTAQVVDAAQIPRIAPSLGGVESLIEQPLVMSYYHCTPAEREQFGIADNMIRMACGIENAEDLIADLKQALAT</sequence>
<dbReference type="GO" id="GO:0003962">
    <property type="term" value="F:cystathionine gamma-synthase activity"/>
    <property type="evidence" value="ECO:0007669"/>
    <property type="project" value="InterPro"/>
</dbReference>
<comment type="cofactor">
    <cofactor evidence="1 4">
        <name>pyridoxal 5'-phosphate</name>
        <dbReference type="ChEBI" id="CHEBI:597326"/>
    </cofactor>
</comment>
<dbReference type="PIRSF" id="PIRSF001434">
    <property type="entry name" value="CGS"/>
    <property type="match status" value="1"/>
</dbReference>
<dbReference type="InterPro" id="IPR015421">
    <property type="entry name" value="PyrdxlP-dep_Trfase_major"/>
</dbReference>
<keyword evidence="2 3" id="KW-0663">Pyridoxal phosphate</keyword>
<name>A0A517NZQ5_9BACT</name>
<feature type="region of interest" description="Disordered" evidence="5">
    <location>
        <begin position="1"/>
        <end position="47"/>
    </location>
</feature>
<protein>
    <submittedName>
        <fullName evidence="6">Cystathionine beta-lyase</fullName>
        <ecNumber evidence="6">4.4.1.8</ecNumber>
    </submittedName>
</protein>
<dbReference type="GO" id="GO:0016829">
    <property type="term" value="F:lyase activity"/>
    <property type="evidence" value="ECO:0007669"/>
    <property type="project" value="UniProtKB-KW"/>
</dbReference>
<dbReference type="GO" id="GO:0009086">
    <property type="term" value="P:methionine biosynthetic process"/>
    <property type="evidence" value="ECO:0007669"/>
    <property type="project" value="InterPro"/>
</dbReference>
<feature type="modified residue" description="N6-(pyridoxal phosphate)lysine" evidence="3">
    <location>
        <position position="250"/>
    </location>
</feature>
<dbReference type="FunFam" id="3.90.1150.10:FF:000033">
    <property type="entry name" value="Cystathionine gamma-synthase"/>
    <property type="match status" value="1"/>
</dbReference>
<evidence type="ECO:0000313" key="7">
    <source>
        <dbReference type="Proteomes" id="UP000319817"/>
    </source>
</evidence>
<dbReference type="GO" id="GO:0019346">
    <property type="term" value="P:transsulfuration"/>
    <property type="evidence" value="ECO:0007669"/>
    <property type="project" value="InterPro"/>
</dbReference>
<dbReference type="InterPro" id="IPR000277">
    <property type="entry name" value="Cys/Met-Metab_PyrdxlP-dep_enz"/>
</dbReference>
<evidence type="ECO:0000256" key="2">
    <source>
        <dbReference type="ARBA" id="ARBA00022898"/>
    </source>
</evidence>
<dbReference type="Gene3D" id="3.90.1150.10">
    <property type="entry name" value="Aspartate Aminotransferase, domain 1"/>
    <property type="match status" value="1"/>
</dbReference>
<keyword evidence="6" id="KW-0456">Lyase</keyword>
<dbReference type="InterPro" id="IPR044639">
    <property type="entry name" value="CGS1/2"/>
</dbReference>
<proteinExistence type="inferred from homology"/>
<evidence type="ECO:0000256" key="4">
    <source>
        <dbReference type="RuleBase" id="RU362118"/>
    </source>
</evidence>
<dbReference type="Pfam" id="PF01053">
    <property type="entry name" value="Cys_Met_Meta_PP"/>
    <property type="match status" value="1"/>
</dbReference>
<feature type="compositionally biased region" description="Low complexity" evidence="5">
    <location>
        <begin position="9"/>
        <end position="29"/>
    </location>
</feature>
<keyword evidence="7" id="KW-1185">Reference proteome</keyword>
<dbReference type="InterPro" id="IPR015422">
    <property type="entry name" value="PyrdxlP-dep_Trfase_small"/>
</dbReference>
<dbReference type="EC" id="4.4.1.8" evidence="6"/>
<evidence type="ECO:0000256" key="5">
    <source>
        <dbReference type="SAM" id="MobiDB-lite"/>
    </source>
</evidence>
<evidence type="ECO:0000256" key="3">
    <source>
        <dbReference type="PIRSR" id="PIRSR001434-2"/>
    </source>
</evidence>
<gene>
    <name evidence="6" type="primary">metC_2</name>
    <name evidence="6" type="ORF">K239x_46030</name>
</gene>
<dbReference type="CDD" id="cd00614">
    <property type="entry name" value="CGS_like"/>
    <property type="match status" value="1"/>
</dbReference>
<dbReference type="AlphaFoldDB" id="A0A517NZQ5"/>
<reference evidence="6 7" key="1">
    <citation type="submission" date="2019-02" db="EMBL/GenBank/DDBJ databases">
        <title>Deep-cultivation of Planctomycetes and their phenomic and genomic characterization uncovers novel biology.</title>
        <authorList>
            <person name="Wiegand S."/>
            <person name="Jogler M."/>
            <person name="Boedeker C."/>
            <person name="Pinto D."/>
            <person name="Vollmers J."/>
            <person name="Rivas-Marin E."/>
            <person name="Kohn T."/>
            <person name="Peeters S.H."/>
            <person name="Heuer A."/>
            <person name="Rast P."/>
            <person name="Oberbeckmann S."/>
            <person name="Bunk B."/>
            <person name="Jeske O."/>
            <person name="Meyerdierks A."/>
            <person name="Storesund J.E."/>
            <person name="Kallscheuer N."/>
            <person name="Luecker S."/>
            <person name="Lage O.M."/>
            <person name="Pohl T."/>
            <person name="Merkel B.J."/>
            <person name="Hornburger P."/>
            <person name="Mueller R.-W."/>
            <person name="Bruemmer F."/>
            <person name="Labrenz M."/>
            <person name="Spormann A.M."/>
            <person name="Op den Camp H."/>
            <person name="Overmann J."/>
            <person name="Amann R."/>
            <person name="Jetten M.S.M."/>
            <person name="Mascher T."/>
            <person name="Medema M.H."/>
            <person name="Devos D.P."/>
            <person name="Kaster A.-K."/>
            <person name="Ovreas L."/>
            <person name="Rohde M."/>
            <person name="Galperin M.Y."/>
            <person name="Jogler C."/>
        </authorList>
    </citation>
    <scope>NUCLEOTIDE SEQUENCE [LARGE SCALE GENOMIC DNA]</scope>
    <source>
        <strain evidence="6 7">K23_9</strain>
    </source>
</reference>
<dbReference type="PROSITE" id="PS00868">
    <property type="entry name" value="CYS_MET_METAB_PP"/>
    <property type="match status" value="1"/>
</dbReference>
<dbReference type="SUPFAM" id="SSF53383">
    <property type="entry name" value="PLP-dependent transferases"/>
    <property type="match status" value="1"/>
</dbReference>